<dbReference type="STRING" id="448385.sce0418"/>
<gene>
    <name evidence="7" type="ordered locus">sce0418</name>
</gene>
<evidence type="ECO:0000313" key="7">
    <source>
        <dbReference type="EMBL" id="CAN90575.1"/>
    </source>
</evidence>
<accession>A9GRD1</accession>
<keyword evidence="3" id="KW-0963">Cytoplasm</keyword>
<evidence type="ECO:0000313" key="8">
    <source>
        <dbReference type="Proteomes" id="UP000002139"/>
    </source>
</evidence>
<evidence type="ECO:0000256" key="5">
    <source>
        <dbReference type="ARBA" id="ARBA00023273"/>
    </source>
</evidence>
<evidence type="ECO:0000256" key="1">
    <source>
        <dbReference type="ARBA" id="ARBA00004138"/>
    </source>
</evidence>
<protein>
    <recommendedName>
        <fullName evidence="6">HYDIN/VesB/CFA65-like Ig-like domain-containing protein</fullName>
    </recommendedName>
</protein>
<evidence type="ECO:0000256" key="2">
    <source>
        <dbReference type="ARBA" id="ARBA00004496"/>
    </source>
</evidence>
<reference evidence="7 8" key="1">
    <citation type="journal article" date="2007" name="Nat. Biotechnol.">
        <title>Complete genome sequence of the myxobacterium Sorangium cellulosum.</title>
        <authorList>
            <person name="Schneiker S."/>
            <person name="Perlova O."/>
            <person name="Kaiser O."/>
            <person name="Gerth K."/>
            <person name="Alici A."/>
            <person name="Altmeyer M.O."/>
            <person name="Bartels D."/>
            <person name="Bekel T."/>
            <person name="Beyer S."/>
            <person name="Bode E."/>
            <person name="Bode H.B."/>
            <person name="Bolten C.J."/>
            <person name="Choudhuri J.V."/>
            <person name="Doss S."/>
            <person name="Elnakady Y.A."/>
            <person name="Frank B."/>
            <person name="Gaigalat L."/>
            <person name="Goesmann A."/>
            <person name="Groeger C."/>
            <person name="Gross F."/>
            <person name="Jelsbak L."/>
            <person name="Jelsbak L."/>
            <person name="Kalinowski J."/>
            <person name="Kegler C."/>
            <person name="Knauber T."/>
            <person name="Konietzny S."/>
            <person name="Kopp M."/>
            <person name="Krause L."/>
            <person name="Krug D."/>
            <person name="Linke B."/>
            <person name="Mahmud T."/>
            <person name="Martinez-Arias R."/>
            <person name="McHardy A.C."/>
            <person name="Merai M."/>
            <person name="Meyer F."/>
            <person name="Mormann S."/>
            <person name="Munoz-Dorado J."/>
            <person name="Perez J."/>
            <person name="Pradella S."/>
            <person name="Rachid S."/>
            <person name="Raddatz G."/>
            <person name="Rosenau F."/>
            <person name="Rueckert C."/>
            <person name="Sasse F."/>
            <person name="Scharfe M."/>
            <person name="Schuster S.C."/>
            <person name="Suen G."/>
            <person name="Treuner-Lange A."/>
            <person name="Velicer G.J."/>
            <person name="Vorholter F.-J."/>
            <person name="Weissman K.J."/>
            <person name="Welch R.D."/>
            <person name="Wenzel S.C."/>
            <person name="Whitworth D.E."/>
            <person name="Wilhelm S."/>
            <person name="Wittmann C."/>
            <person name="Bloecker H."/>
            <person name="Puehler A."/>
            <person name="Mueller R."/>
        </authorList>
    </citation>
    <scope>NUCLEOTIDE SEQUENCE [LARGE SCALE GENOMIC DNA]</scope>
    <source>
        <strain evidence="8">So ce56</strain>
    </source>
</reference>
<dbReference type="eggNOG" id="ENOG5031DHW">
    <property type="taxonomic scope" value="Bacteria"/>
</dbReference>
<keyword evidence="8" id="KW-1185">Reference proteome</keyword>
<sequence length="493" mass="51184">MAWSARIVVIVLMRSLLSGGAALAALRSARPRRRRALPCVAAALALLAPAAASAYDSLAVPCADDPLQCARGPLTFQRKVAIPLGLDFDTGWVPPGSPLQVSLGAAVYASTQVSLSGALEASWPEALALKAPGAPDGGAFSCDVGLDVSAQGHISISVLGQDFDWTGDIPYVPQVDFQVHAGEQFDAWGWEPGITLERSTALQRVASVSLGDLIGGSIPGIDGRFELDIAMDVAARYTTHRVAIETLDQATVSGGDITSEAGASSVDYLGGPSVELNVRPEGSVRYDGTLHLVPAFSVSLLGRSWSIPLADIPLAFPYTEHEWVFESERVHVPLPDLALDKQEIDFGAVEVGQANVELVRLSNAGEALLDAVVTTDDAESFELADAALGIDPETEVDFAIRFAPKASGEFAATVLVESNDPDRPVQRIAVRGIGVGEPEAPAGGGELAEEDGGCACRSAVGAPRGSAGGRAWAAAGLSLAALAGGLRRRRRAA</sequence>
<proteinExistence type="predicted"/>
<keyword evidence="5" id="KW-0966">Cell projection</keyword>
<dbReference type="HOGENOM" id="CLU_576048_0_0_7"/>
<dbReference type="AlphaFoldDB" id="A9GRD1"/>
<name>A9GRD1_SORC5</name>
<dbReference type="Gene3D" id="2.60.40.10">
    <property type="entry name" value="Immunoglobulins"/>
    <property type="match status" value="1"/>
</dbReference>
<dbReference type="InterPro" id="IPR013783">
    <property type="entry name" value="Ig-like_fold"/>
</dbReference>
<dbReference type="EMBL" id="AM746676">
    <property type="protein sequence ID" value="CAN90575.1"/>
    <property type="molecule type" value="Genomic_DNA"/>
</dbReference>
<dbReference type="KEGG" id="scl:sce0418"/>
<evidence type="ECO:0000259" key="6">
    <source>
        <dbReference type="Pfam" id="PF22544"/>
    </source>
</evidence>
<comment type="subcellular location">
    <subcellularLocation>
        <location evidence="1">Cell projection</location>
        <location evidence="1">Cilium</location>
    </subcellularLocation>
    <subcellularLocation>
        <location evidence="2">Cytoplasm</location>
    </subcellularLocation>
</comment>
<dbReference type="Proteomes" id="UP000002139">
    <property type="component" value="Chromosome"/>
</dbReference>
<keyword evidence="4" id="KW-0969">Cilium</keyword>
<evidence type="ECO:0000256" key="4">
    <source>
        <dbReference type="ARBA" id="ARBA00023069"/>
    </source>
</evidence>
<feature type="domain" description="HYDIN/VesB/CFA65-like Ig-like" evidence="6">
    <location>
        <begin position="335"/>
        <end position="432"/>
    </location>
</feature>
<dbReference type="InterPro" id="IPR053879">
    <property type="entry name" value="HYDIN_VesB_CFA65-like_Ig"/>
</dbReference>
<dbReference type="BioCyc" id="SCEL448385:SCE_RS02200-MONOMER"/>
<evidence type="ECO:0000256" key="3">
    <source>
        <dbReference type="ARBA" id="ARBA00022490"/>
    </source>
</evidence>
<dbReference type="GO" id="GO:0005737">
    <property type="term" value="C:cytoplasm"/>
    <property type="evidence" value="ECO:0007669"/>
    <property type="project" value="UniProtKB-SubCell"/>
</dbReference>
<dbReference type="NCBIfam" id="NF012200">
    <property type="entry name" value="choice_anch_D"/>
    <property type="match status" value="1"/>
</dbReference>
<organism evidence="7 8">
    <name type="scientific">Sorangium cellulosum (strain So ce56)</name>
    <name type="common">Polyangium cellulosum (strain So ce56)</name>
    <dbReference type="NCBI Taxonomy" id="448385"/>
    <lineage>
        <taxon>Bacteria</taxon>
        <taxon>Pseudomonadati</taxon>
        <taxon>Myxococcota</taxon>
        <taxon>Polyangia</taxon>
        <taxon>Polyangiales</taxon>
        <taxon>Polyangiaceae</taxon>
        <taxon>Sorangium</taxon>
    </lineage>
</organism>
<dbReference type="Pfam" id="PF22544">
    <property type="entry name" value="HYDIN_VesB_CFA65-like_Ig"/>
    <property type="match status" value="1"/>
</dbReference>